<dbReference type="Proteomes" id="UP001428341">
    <property type="component" value="Unassembled WGS sequence"/>
</dbReference>
<name>A0AAP0QMY6_9ROSI</name>
<reference evidence="1 2" key="1">
    <citation type="submission" date="2024-05" db="EMBL/GenBank/DDBJ databases">
        <title>Haplotype-resolved chromosome-level genome assembly of Huyou (Citrus changshanensis).</title>
        <authorList>
            <person name="Miao C."/>
            <person name="Chen W."/>
            <person name="Wu Y."/>
            <person name="Wang L."/>
            <person name="Zhao S."/>
            <person name="Grierson D."/>
            <person name="Xu C."/>
            <person name="Chen K."/>
        </authorList>
    </citation>
    <scope>NUCLEOTIDE SEQUENCE [LARGE SCALE GENOMIC DNA]</scope>
    <source>
        <strain evidence="1">01-14</strain>
        <tissue evidence="1">Leaf</tissue>
    </source>
</reference>
<dbReference type="EMBL" id="JBCGBO010000005">
    <property type="protein sequence ID" value="KAK9201396.1"/>
    <property type="molecule type" value="Genomic_DNA"/>
</dbReference>
<sequence>MNVVTNDVVTKLNPQNECDLYPFPSRVSWKVERGNTSGRALLVSLSVLFQLKNLFYFSIKVSSITCFDHQTSVILNDNNDNKKPQFIFFSPLN</sequence>
<gene>
    <name evidence="1" type="ORF">WN944_016598</name>
</gene>
<evidence type="ECO:0000313" key="2">
    <source>
        <dbReference type="Proteomes" id="UP001428341"/>
    </source>
</evidence>
<organism evidence="1 2">
    <name type="scientific">Citrus x changshan-huyou</name>
    <dbReference type="NCBI Taxonomy" id="2935761"/>
    <lineage>
        <taxon>Eukaryota</taxon>
        <taxon>Viridiplantae</taxon>
        <taxon>Streptophyta</taxon>
        <taxon>Embryophyta</taxon>
        <taxon>Tracheophyta</taxon>
        <taxon>Spermatophyta</taxon>
        <taxon>Magnoliopsida</taxon>
        <taxon>eudicotyledons</taxon>
        <taxon>Gunneridae</taxon>
        <taxon>Pentapetalae</taxon>
        <taxon>rosids</taxon>
        <taxon>malvids</taxon>
        <taxon>Sapindales</taxon>
        <taxon>Rutaceae</taxon>
        <taxon>Aurantioideae</taxon>
        <taxon>Citrus</taxon>
    </lineage>
</organism>
<dbReference type="AlphaFoldDB" id="A0AAP0QMY6"/>
<protein>
    <submittedName>
        <fullName evidence="1">Uncharacterized protein</fullName>
    </submittedName>
</protein>
<keyword evidence="2" id="KW-1185">Reference proteome</keyword>
<comment type="caution">
    <text evidence="1">The sequence shown here is derived from an EMBL/GenBank/DDBJ whole genome shotgun (WGS) entry which is preliminary data.</text>
</comment>
<accession>A0AAP0QMY6</accession>
<evidence type="ECO:0000313" key="1">
    <source>
        <dbReference type="EMBL" id="KAK9201396.1"/>
    </source>
</evidence>
<proteinExistence type="predicted"/>